<dbReference type="Proteomes" id="UP000013190">
    <property type="component" value="Unassembled WGS sequence"/>
</dbReference>
<organism evidence="1 2">
    <name type="scientific">Acinetobacter modestus</name>
    <dbReference type="NCBI Taxonomy" id="1776740"/>
    <lineage>
        <taxon>Bacteria</taxon>
        <taxon>Pseudomonadati</taxon>
        <taxon>Pseudomonadota</taxon>
        <taxon>Gammaproteobacteria</taxon>
        <taxon>Moraxellales</taxon>
        <taxon>Moraxellaceae</taxon>
        <taxon>Acinetobacter</taxon>
    </lineage>
</organism>
<proteinExistence type="predicted"/>
<gene>
    <name evidence="1" type="ORF">F992_02007</name>
</gene>
<evidence type="ECO:0000313" key="2">
    <source>
        <dbReference type="Proteomes" id="UP000013190"/>
    </source>
</evidence>
<evidence type="ECO:0000313" key="1">
    <source>
        <dbReference type="EMBL" id="ENU26459.1"/>
    </source>
</evidence>
<comment type="caution">
    <text evidence="1">The sequence shown here is derived from an EMBL/GenBank/DDBJ whole genome shotgun (WGS) entry which is preliminary data.</text>
</comment>
<accession>A0ABP2TXJ2</accession>
<keyword evidence="2" id="KW-1185">Reference proteome</keyword>
<dbReference type="EMBL" id="APOJ01000025">
    <property type="protein sequence ID" value="ENU26459.1"/>
    <property type="molecule type" value="Genomic_DNA"/>
</dbReference>
<protein>
    <submittedName>
        <fullName evidence="1">Uncharacterized protein</fullName>
    </submittedName>
</protein>
<reference evidence="2" key="1">
    <citation type="submission" date="2013-02" db="EMBL/GenBank/DDBJ databases">
        <title>The Genome Sequence of Acinetobacter sp. NIPH 236.</title>
        <authorList>
            <consortium name="The Broad Institute Genome Sequencing Platform"/>
            <consortium name="The Broad Institute Genome Sequencing Center for Infectious Disease"/>
            <person name="Cerqueira G."/>
            <person name="Feldgarden M."/>
            <person name="Courvalin P."/>
            <person name="Perichon B."/>
            <person name="Grillot-Courvalin C."/>
            <person name="Clermont D."/>
            <person name="Rocha E."/>
            <person name="Yoon E.-J."/>
            <person name="Nemec A."/>
            <person name="Walker B."/>
            <person name="Young S.K."/>
            <person name="Zeng Q."/>
            <person name="Gargeya S."/>
            <person name="Fitzgerald M."/>
            <person name="Haas B."/>
            <person name="Abouelleil A."/>
            <person name="Alvarado L."/>
            <person name="Arachchi H.M."/>
            <person name="Berlin A.M."/>
            <person name="Chapman S.B."/>
            <person name="Dewar J."/>
            <person name="Goldberg J."/>
            <person name="Griggs A."/>
            <person name="Gujja S."/>
            <person name="Hansen M."/>
            <person name="Howarth C."/>
            <person name="Imamovic A."/>
            <person name="Larimer J."/>
            <person name="McCowan C."/>
            <person name="Murphy C."/>
            <person name="Neiman D."/>
            <person name="Pearson M."/>
            <person name="Priest M."/>
            <person name="Roberts A."/>
            <person name="Saif S."/>
            <person name="Shea T."/>
            <person name="Sisk P."/>
            <person name="Sykes S."/>
            <person name="Wortman J."/>
            <person name="Nusbaum C."/>
            <person name="Birren B."/>
        </authorList>
    </citation>
    <scope>NUCLEOTIDE SEQUENCE [LARGE SCALE GENOMIC DNA]</scope>
    <source>
        <strain evidence="2">NIPH 236</strain>
    </source>
</reference>
<dbReference type="GeneID" id="92835393"/>
<sequence>MGYLTKALIKQDIAGDLKEECNAHLDTLIALADAKAEYYAEKIKSDLLSAGYGSDKSFPIHCIQSFTYHTKAYKAEDENSISNVIKYSIKGFVHESKTETVTTILSEYVKTLFGSSGQAEHKIQRYFVILEGVSIIRLDFVGWSRVVSQSLIKTKCEKIGTFVLYRSIVDMSKVSINDFISVYQETIRAENEGISTREIIQKCQELYYLFKTSNIPRSLYESEVVPSNDENESLETTKGYEDTEVFRKNLTLL</sequence>
<dbReference type="RefSeq" id="WP_004662229.1">
    <property type="nucleotide sequence ID" value="NZ_BMDV01000001.1"/>
</dbReference>
<name>A0ABP2TXJ2_9GAMM</name>
<reference evidence="1 2" key="2">
    <citation type="journal article" date="2016" name="Int. J. Syst. Evol. Microbiol.">
        <title>Taxonomy of haemolytic and/or proteolytic strains of the genus Acinetobacter with the proposal of Acinetobacter courvalinii sp. nov. (genomic species 14 sensu Bouvet &amp; Jeanjean), Acinetobacter dispersus sp. nov. (genomic species 17), Acinetobacter modestus sp. nov., Acinetobacter proteolyticus sp. nov. and Acinetobacter vivianii sp. nov.</title>
        <authorList>
            <person name="Nemec A."/>
            <person name="Radolfova-Krizova L."/>
            <person name="Maixnerova M."/>
            <person name="Vrestiakova E."/>
            <person name="Jezek P."/>
            <person name="Sedo O."/>
        </authorList>
    </citation>
    <scope>NUCLEOTIDE SEQUENCE [LARGE SCALE GENOMIC DNA]</scope>
    <source>
        <strain evidence="1 2">NIPH 236</strain>
    </source>
</reference>